<reference evidence="3" key="1">
    <citation type="journal article" date="2019" name="Int. J. Syst. Evol. Microbiol.">
        <title>The Global Catalogue of Microorganisms (GCM) 10K type strain sequencing project: providing services to taxonomists for standard genome sequencing and annotation.</title>
        <authorList>
            <consortium name="The Broad Institute Genomics Platform"/>
            <consortium name="The Broad Institute Genome Sequencing Center for Infectious Disease"/>
            <person name="Wu L."/>
            <person name="Ma J."/>
        </authorList>
    </citation>
    <scope>NUCLEOTIDE SEQUENCE [LARGE SCALE GENOMIC DNA]</scope>
    <source>
        <strain evidence="3">ZS-35-S2</strain>
    </source>
</reference>
<organism evidence="2 3">
    <name type="scientific">Plantactinospora solaniradicis</name>
    <dbReference type="NCBI Taxonomy" id="1723736"/>
    <lineage>
        <taxon>Bacteria</taxon>
        <taxon>Bacillati</taxon>
        <taxon>Actinomycetota</taxon>
        <taxon>Actinomycetes</taxon>
        <taxon>Micromonosporales</taxon>
        <taxon>Micromonosporaceae</taxon>
        <taxon>Plantactinospora</taxon>
    </lineage>
</organism>
<dbReference type="RefSeq" id="WP_377424569.1">
    <property type="nucleotide sequence ID" value="NZ_JBHSPR010000018.1"/>
</dbReference>
<dbReference type="EC" id="3.4.21.-" evidence="2"/>
<proteinExistence type="predicted"/>
<gene>
    <name evidence="2" type="ORF">ACFP2T_21805</name>
</gene>
<dbReference type="InterPro" id="IPR009003">
    <property type="entry name" value="Peptidase_S1_PA"/>
</dbReference>
<dbReference type="Gene3D" id="2.40.10.10">
    <property type="entry name" value="Trypsin-like serine proteases"/>
    <property type="match status" value="1"/>
</dbReference>
<accession>A0ABW1KEP8</accession>
<dbReference type="SUPFAM" id="SSF50494">
    <property type="entry name" value="Trypsin-like serine proteases"/>
    <property type="match status" value="1"/>
</dbReference>
<evidence type="ECO:0000259" key="1">
    <source>
        <dbReference type="Pfam" id="PF00089"/>
    </source>
</evidence>
<dbReference type="InterPro" id="IPR001254">
    <property type="entry name" value="Trypsin_dom"/>
</dbReference>
<comment type="caution">
    <text evidence="2">The sequence shown here is derived from an EMBL/GenBank/DDBJ whole genome shotgun (WGS) entry which is preliminary data.</text>
</comment>
<sequence>MPHESYLVWIRPRDEPGSSTGTRASAGFLISRRWVVTAGHCVAELDEDDEVTISSVHGGTVDGRIVRIARESDLALICVRGTLPWDVVRPILVRCVDDDEWVAPWRPTASPHRLKGSVLNAELRHRCAGGNEIDALELKVEQTIGDYRGYSGGPVERAGRRSDEPNPPAVLGMLVEQVPSRSRAGEAANVLIAVRADFALKELDVLEDARQLARDNTTALGRAHAAEPVALARDLRQLHAVGDELDVMIGRGLLGRRKARRVFHRVLEWTLRHRIAGSDRDRITT</sequence>
<evidence type="ECO:0000313" key="3">
    <source>
        <dbReference type="Proteomes" id="UP001596203"/>
    </source>
</evidence>
<dbReference type="EMBL" id="JBHSPR010000018">
    <property type="protein sequence ID" value="MFC6018833.1"/>
    <property type="molecule type" value="Genomic_DNA"/>
</dbReference>
<protein>
    <submittedName>
        <fullName evidence="2">Trypsin-like serine protease</fullName>
        <ecNumber evidence="2">3.4.21.-</ecNumber>
    </submittedName>
</protein>
<name>A0ABW1KEP8_9ACTN</name>
<dbReference type="GO" id="GO:0016787">
    <property type="term" value="F:hydrolase activity"/>
    <property type="evidence" value="ECO:0007669"/>
    <property type="project" value="UniProtKB-KW"/>
</dbReference>
<dbReference type="InterPro" id="IPR043504">
    <property type="entry name" value="Peptidase_S1_PA_chymotrypsin"/>
</dbReference>
<keyword evidence="3" id="KW-1185">Reference proteome</keyword>
<dbReference type="InterPro" id="IPR018114">
    <property type="entry name" value="TRYPSIN_HIS"/>
</dbReference>
<evidence type="ECO:0000313" key="2">
    <source>
        <dbReference type="EMBL" id="MFC6018833.1"/>
    </source>
</evidence>
<dbReference type="Proteomes" id="UP001596203">
    <property type="component" value="Unassembled WGS sequence"/>
</dbReference>
<keyword evidence="2" id="KW-0378">Hydrolase</keyword>
<feature type="domain" description="Peptidase S1" evidence="1">
    <location>
        <begin position="22"/>
        <end position="108"/>
    </location>
</feature>
<dbReference type="Pfam" id="PF00089">
    <property type="entry name" value="Trypsin"/>
    <property type="match status" value="1"/>
</dbReference>
<dbReference type="PROSITE" id="PS00134">
    <property type="entry name" value="TRYPSIN_HIS"/>
    <property type="match status" value="1"/>
</dbReference>